<proteinExistence type="predicted"/>
<dbReference type="SUPFAM" id="SSF51556">
    <property type="entry name" value="Metallo-dependent hydrolases"/>
    <property type="match status" value="1"/>
</dbReference>
<dbReference type="EMBL" id="UINC01037582">
    <property type="protein sequence ID" value="SVB33292.1"/>
    <property type="molecule type" value="Genomic_DNA"/>
</dbReference>
<gene>
    <name evidence="3" type="ORF">METZ01_LOCUS186146</name>
</gene>
<reference evidence="3" key="1">
    <citation type="submission" date="2018-05" db="EMBL/GenBank/DDBJ databases">
        <authorList>
            <person name="Lanie J.A."/>
            <person name="Ng W.-L."/>
            <person name="Kazmierczak K.M."/>
            <person name="Andrzejewski T.M."/>
            <person name="Davidsen T.M."/>
            <person name="Wayne K.J."/>
            <person name="Tettelin H."/>
            <person name="Glass J.I."/>
            <person name="Rusch D."/>
            <person name="Podicherti R."/>
            <person name="Tsui H.-C.T."/>
            <person name="Winkler M.E."/>
        </authorList>
    </citation>
    <scope>NUCLEOTIDE SEQUENCE</scope>
</reference>
<dbReference type="GO" id="GO:0019748">
    <property type="term" value="P:secondary metabolic process"/>
    <property type="evidence" value="ECO:0007669"/>
    <property type="project" value="TreeGrafter"/>
</dbReference>
<protein>
    <recommendedName>
        <fullName evidence="2">Amidohydrolase-related domain-containing protein</fullName>
    </recommendedName>
</protein>
<dbReference type="GO" id="GO:0016787">
    <property type="term" value="F:hydrolase activity"/>
    <property type="evidence" value="ECO:0007669"/>
    <property type="project" value="InterPro"/>
</dbReference>
<dbReference type="Gene3D" id="3.20.20.140">
    <property type="entry name" value="Metal-dependent hydrolases"/>
    <property type="match status" value="1"/>
</dbReference>
<dbReference type="Pfam" id="PF04909">
    <property type="entry name" value="Amidohydro_2"/>
    <property type="match status" value="1"/>
</dbReference>
<keyword evidence="1" id="KW-0456">Lyase</keyword>
<sequence>MKKIDIYNHIFPQSYFEKTMEVAGNHKDLGKRVRNVPMLVNLEERFRVMDLFEDYVQILSVPAPPPEVLAARDVSPELAKRANDGMAELCTKYPQRFPGFTATLAMNNIESVIEEIPRAIEELGARGVEFYTNVKGKPLDLPEFEPIFDLMTEYDLPIWVHPIRPAHFTDYLSEEKSKYEIWWTFGWPYETSSFMARMVFSGLFDRHPGIKIITHHLGGMVPYFEGRVGPGWDQLGSRTSDEDYQKVLDSLQKRPLEYFKLFYADTAVFGSKSATVCGLEFFGSNHVVFASDAPFDPEKGPMYIRETIRILDSLDITDNDRKKIYHGNAERLMNFNCS</sequence>
<dbReference type="InterPro" id="IPR032466">
    <property type="entry name" value="Metal_Hydrolase"/>
</dbReference>
<accession>A0A382D5H5</accession>
<dbReference type="GO" id="GO:0005737">
    <property type="term" value="C:cytoplasm"/>
    <property type="evidence" value="ECO:0007669"/>
    <property type="project" value="TreeGrafter"/>
</dbReference>
<dbReference type="AlphaFoldDB" id="A0A382D5H5"/>
<evidence type="ECO:0000259" key="2">
    <source>
        <dbReference type="Pfam" id="PF04909"/>
    </source>
</evidence>
<dbReference type="PANTHER" id="PTHR21240:SF28">
    <property type="entry name" value="ISO-OROTATE DECARBOXYLASE (EUROFUNG)"/>
    <property type="match status" value="1"/>
</dbReference>
<organism evidence="3">
    <name type="scientific">marine metagenome</name>
    <dbReference type="NCBI Taxonomy" id="408172"/>
    <lineage>
        <taxon>unclassified sequences</taxon>
        <taxon>metagenomes</taxon>
        <taxon>ecological metagenomes</taxon>
    </lineage>
</organism>
<evidence type="ECO:0000313" key="3">
    <source>
        <dbReference type="EMBL" id="SVB33292.1"/>
    </source>
</evidence>
<dbReference type="PANTHER" id="PTHR21240">
    <property type="entry name" value="2-AMINO-3-CARBOXYLMUCONATE-6-SEMIALDEHYDE DECARBOXYLASE"/>
    <property type="match status" value="1"/>
</dbReference>
<dbReference type="InterPro" id="IPR006680">
    <property type="entry name" value="Amidohydro-rel"/>
</dbReference>
<dbReference type="GO" id="GO:0016831">
    <property type="term" value="F:carboxy-lyase activity"/>
    <property type="evidence" value="ECO:0007669"/>
    <property type="project" value="InterPro"/>
</dbReference>
<feature type="domain" description="Amidohydrolase-related" evidence="2">
    <location>
        <begin position="70"/>
        <end position="333"/>
    </location>
</feature>
<name>A0A382D5H5_9ZZZZ</name>
<dbReference type="InterPro" id="IPR032465">
    <property type="entry name" value="ACMSD"/>
</dbReference>
<evidence type="ECO:0000256" key="1">
    <source>
        <dbReference type="ARBA" id="ARBA00023239"/>
    </source>
</evidence>